<reference evidence="1" key="1">
    <citation type="journal article" date="2022" name="bioRxiv">
        <title>Sequencing and chromosome-scale assembly of the giantPleurodeles waltlgenome.</title>
        <authorList>
            <person name="Brown T."/>
            <person name="Elewa A."/>
            <person name="Iarovenko S."/>
            <person name="Subramanian E."/>
            <person name="Araus A.J."/>
            <person name="Petzold A."/>
            <person name="Susuki M."/>
            <person name="Suzuki K.-i.T."/>
            <person name="Hayashi T."/>
            <person name="Toyoda A."/>
            <person name="Oliveira C."/>
            <person name="Osipova E."/>
            <person name="Leigh N.D."/>
            <person name="Simon A."/>
            <person name="Yun M.H."/>
        </authorList>
    </citation>
    <scope>NUCLEOTIDE SEQUENCE</scope>
    <source>
        <strain evidence="1">20211129_DDA</strain>
        <tissue evidence="1">Liver</tissue>
    </source>
</reference>
<gene>
    <name evidence="1" type="ORF">NDU88_001596</name>
</gene>
<accession>A0AAV7VZY1</accession>
<comment type="caution">
    <text evidence="1">The sequence shown here is derived from an EMBL/GenBank/DDBJ whole genome shotgun (WGS) entry which is preliminary data.</text>
</comment>
<protein>
    <submittedName>
        <fullName evidence="1">Uncharacterized protein</fullName>
    </submittedName>
</protein>
<keyword evidence="2" id="KW-1185">Reference proteome</keyword>
<proteinExistence type="predicted"/>
<evidence type="ECO:0000313" key="1">
    <source>
        <dbReference type="EMBL" id="KAJ1206187.1"/>
    </source>
</evidence>
<dbReference type="Proteomes" id="UP001066276">
    <property type="component" value="Chromosome 1_2"/>
</dbReference>
<name>A0AAV7VZY1_PLEWA</name>
<evidence type="ECO:0000313" key="2">
    <source>
        <dbReference type="Proteomes" id="UP001066276"/>
    </source>
</evidence>
<sequence>MASLAPFFRYMGASVGGAVGERAAVRKSVSLVPLFTASHHFKVPWARGRRLMPRATLKFLGRESDG</sequence>
<dbReference type="AlphaFoldDB" id="A0AAV7VZY1"/>
<dbReference type="EMBL" id="JANPWB010000002">
    <property type="protein sequence ID" value="KAJ1206187.1"/>
    <property type="molecule type" value="Genomic_DNA"/>
</dbReference>
<organism evidence="1 2">
    <name type="scientific">Pleurodeles waltl</name>
    <name type="common">Iberian ribbed newt</name>
    <dbReference type="NCBI Taxonomy" id="8319"/>
    <lineage>
        <taxon>Eukaryota</taxon>
        <taxon>Metazoa</taxon>
        <taxon>Chordata</taxon>
        <taxon>Craniata</taxon>
        <taxon>Vertebrata</taxon>
        <taxon>Euteleostomi</taxon>
        <taxon>Amphibia</taxon>
        <taxon>Batrachia</taxon>
        <taxon>Caudata</taxon>
        <taxon>Salamandroidea</taxon>
        <taxon>Salamandridae</taxon>
        <taxon>Pleurodelinae</taxon>
        <taxon>Pleurodeles</taxon>
    </lineage>
</organism>